<name>A0A7S0VGR9_9CRYP</name>
<feature type="region of interest" description="Disordered" evidence="1">
    <location>
        <begin position="1"/>
        <end position="25"/>
    </location>
</feature>
<proteinExistence type="predicted"/>
<feature type="region of interest" description="Disordered" evidence="1">
    <location>
        <begin position="94"/>
        <end position="129"/>
    </location>
</feature>
<accession>A0A7S0VGR9</accession>
<gene>
    <name evidence="2" type="ORF">HTEP1355_LOCUS5258</name>
</gene>
<organism evidence="2">
    <name type="scientific">Hemiselmis tepida</name>
    <dbReference type="NCBI Taxonomy" id="464990"/>
    <lineage>
        <taxon>Eukaryota</taxon>
        <taxon>Cryptophyceae</taxon>
        <taxon>Cryptomonadales</taxon>
        <taxon>Hemiselmidaceae</taxon>
        <taxon>Hemiselmis</taxon>
    </lineage>
</organism>
<reference evidence="2" key="1">
    <citation type="submission" date="2021-01" db="EMBL/GenBank/DDBJ databases">
        <authorList>
            <person name="Corre E."/>
            <person name="Pelletier E."/>
            <person name="Niang G."/>
            <person name="Scheremetjew M."/>
            <person name="Finn R."/>
            <person name="Kale V."/>
            <person name="Holt S."/>
            <person name="Cochrane G."/>
            <person name="Meng A."/>
            <person name="Brown T."/>
            <person name="Cohen L."/>
        </authorList>
    </citation>
    <scope>NUCLEOTIDE SEQUENCE</scope>
    <source>
        <strain evidence="2">CCMP443</strain>
    </source>
</reference>
<protein>
    <submittedName>
        <fullName evidence="2">Uncharacterized protein</fullName>
    </submittedName>
</protein>
<evidence type="ECO:0000313" key="2">
    <source>
        <dbReference type="EMBL" id="CAD8788334.1"/>
    </source>
</evidence>
<dbReference type="EMBL" id="HBFN01009065">
    <property type="protein sequence ID" value="CAD8788334.1"/>
    <property type="molecule type" value="Transcribed_RNA"/>
</dbReference>
<evidence type="ECO:0000256" key="1">
    <source>
        <dbReference type="SAM" id="MobiDB-lite"/>
    </source>
</evidence>
<dbReference type="AlphaFoldDB" id="A0A7S0VGR9"/>
<sequence length="415" mass="45898">MEQAGIYHTGLSKGHHHKGPRQAGNKSLLSFRAGHGITGYVGFIPSTESIPIPHKEGPSLRASDQADRRRAVPEWEFARPMTQQTVYQETHDRILSAKDPRPDSAPLYTKPKPIKTKEEDFGGVGGDRPPPRQFVATSSHKAEFKGGKGAALIPSRVSRPKSAFIAPSTYSSTIENSVELLYGKDYLANKPPRKDIAYGKKWKEVIVQPHDMPTTYQTDYGEFGDGIMEKLPDHHLGISQHGSTKHLFKGTSKVFKRMPGYCGFMPSSDVNTHAIAQSTNDHERKDPKNCRLFNLQQYLREIPGTLVFQPIDAANLMGEPKGRDGTATAYANAILSNPATLQALAKQRAEQKTYGSTQATKTFFQGGALAQSENGVKNAESFYRLVRPYEGLPRVLRPSLTTESGYNYSCYMAKV</sequence>